<dbReference type="RefSeq" id="WP_128404824.1">
    <property type="nucleotide sequence ID" value="NZ_SBHW01000092.1"/>
</dbReference>
<reference evidence="1 2" key="1">
    <citation type="submission" date="2019-01" db="EMBL/GenBank/DDBJ databases">
        <title>RHIZO-ID as a novel technology for direct rhizobia identification.</title>
        <authorList>
            <person name="De Meyer S.E."/>
        </authorList>
    </citation>
    <scope>NUCLEOTIDE SEQUENCE [LARGE SCALE GENOMIC DNA]</scope>
    <source>
        <strain evidence="1 2">WSM448</strain>
    </source>
</reference>
<dbReference type="Proteomes" id="UP000283817">
    <property type="component" value="Unassembled WGS sequence"/>
</dbReference>
<sequence>MDEARHSDFTIFAHVYYPDTWEKMAGELDAVIRQPFDLVITRPAGSRPVARPQTSYLRFATELEVENRGRDILPFLTALKQQIVPPFDIGLKIHTKRSPHHRDGDGWRQFLVGSLLKTEDSGRMLGHKLLESEPYIGLVAARAHLLPLDGRTSINEKVMMKTLWRIEHFRAAQKSGGALEDSIHPSALKGSRFPAGSMFWFRRAALRKAVEIDFTDLFVREDGQLDGTAAHAFEHLFALIAEREGLVAASMENVAPILDHRGAPLSRPELMKLIEDSLAHDNPFVRPLADFWRRHPTLLKWALGVYASLPQSSVRLLRKRIGR</sequence>
<gene>
    <name evidence="1" type="ORF">EHI47_07450</name>
</gene>
<protein>
    <recommendedName>
        <fullName evidence="3">Rhamnan synthesis protein F</fullName>
    </recommendedName>
</protein>
<organism evidence="1 2">
    <name type="scientific">Rhizobium leguminosarum</name>
    <dbReference type="NCBI Taxonomy" id="384"/>
    <lineage>
        <taxon>Bacteria</taxon>
        <taxon>Pseudomonadati</taxon>
        <taxon>Pseudomonadota</taxon>
        <taxon>Alphaproteobacteria</taxon>
        <taxon>Hyphomicrobiales</taxon>
        <taxon>Rhizobiaceae</taxon>
        <taxon>Rhizobium/Agrobacterium group</taxon>
        <taxon>Rhizobium</taxon>
    </lineage>
</organism>
<evidence type="ECO:0000313" key="2">
    <source>
        <dbReference type="Proteomes" id="UP000283817"/>
    </source>
</evidence>
<name>A0A444I659_RHILE</name>
<dbReference type="Pfam" id="PF05045">
    <property type="entry name" value="RgpF"/>
    <property type="match status" value="1"/>
</dbReference>
<accession>A0A444I659</accession>
<evidence type="ECO:0008006" key="3">
    <source>
        <dbReference type="Google" id="ProtNLM"/>
    </source>
</evidence>
<dbReference type="EMBL" id="SBHX01000018">
    <property type="protein sequence ID" value="RWX33846.1"/>
    <property type="molecule type" value="Genomic_DNA"/>
</dbReference>
<dbReference type="AlphaFoldDB" id="A0A444I659"/>
<dbReference type="InterPro" id="IPR007739">
    <property type="entry name" value="RgpF"/>
</dbReference>
<evidence type="ECO:0000313" key="1">
    <source>
        <dbReference type="EMBL" id="RWX33846.1"/>
    </source>
</evidence>
<comment type="caution">
    <text evidence="1">The sequence shown here is derived from an EMBL/GenBank/DDBJ whole genome shotgun (WGS) entry which is preliminary data.</text>
</comment>
<proteinExistence type="predicted"/>